<evidence type="ECO:0000256" key="2">
    <source>
        <dbReference type="ARBA" id="ARBA00022475"/>
    </source>
</evidence>
<evidence type="ECO:0000256" key="6">
    <source>
        <dbReference type="SAM" id="Phobius"/>
    </source>
</evidence>
<keyword evidence="5 6" id="KW-0472">Membrane</keyword>
<dbReference type="Pfam" id="PF03788">
    <property type="entry name" value="LrgA"/>
    <property type="match status" value="1"/>
</dbReference>
<accession>A0A410H5A6</accession>
<proteinExistence type="predicted"/>
<feature type="transmembrane region" description="Helical" evidence="6">
    <location>
        <begin position="85"/>
        <end position="111"/>
    </location>
</feature>
<dbReference type="EMBL" id="CP035033">
    <property type="protein sequence ID" value="QAB16099.1"/>
    <property type="molecule type" value="Genomic_DNA"/>
</dbReference>
<protein>
    <submittedName>
        <fullName evidence="7">CidA/LrgA family protein</fullName>
    </submittedName>
</protein>
<keyword evidence="2" id="KW-1003">Cell membrane</keyword>
<keyword evidence="8" id="KW-1185">Reference proteome</keyword>
<name>A0A410H5A6_9GAMM</name>
<dbReference type="PANTHER" id="PTHR33931:SF2">
    <property type="entry name" value="HOLIN-LIKE PROTEIN CIDA"/>
    <property type="match status" value="1"/>
</dbReference>
<dbReference type="RefSeq" id="WP_029938887.1">
    <property type="nucleotide sequence ID" value="NZ_CP035033.1"/>
</dbReference>
<evidence type="ECO:0000313" key="7">
    <source>
        <dbReference type="EMBL" id="QAB16099.1"/>
    </source>
</evidence>
<evidence type="ECO:0000256" key="4">
    <source>
        <dbReference type="ARBA" id="ARBA00022989"/>
    </source>
</evidence>
<evidence type="ECO:0000256" key="3">
    <source>
        <dbReference type="ARBA" id="ARBA00022692"/>
    </source>
</evidence>
<keyword evidence="4 6" id="KW-1133">Transmembrane helix</keyword>
<evidence type="ECO:0000256" key="1">
    <source>
        <dbReference type="ARBA" id="ARBA00004651"/>
    </source>
</evidence>
<organism evidence="7 8">
    <name type="scientific">Hydrogenovibrio thermophilus</name>
    <dbReference type="NCBI Taxonomy" id="265883"/>
    <lineage>
        <taxon>Bacteria</taxon>
        <taxon>Pseudomonadati</taxon>
        <taxon>Pseudomonadota</taxon>
        <taxon>Gammaproteobacteria</taxon>
        <taxon>Thiotrichales</taxon>
        <taxon>Piscirickettsiaceae</taxon>
        <taxon>Hydrogenovibrio</taxon>
    </lineage>
</organism>
<comment type="subcellular location">
    <subcellularLocation>
        <location evidence="1">Cell membrane</location>
        <topology evidence="1">Multi-pass membrane protein</topology>
    </subcellularLocation>
</comment>
<dbReference type="GO" id="GO:0005886">
    <property type="term" value="C:plasma membrane"/>
    <property type="evidence" value="ECO:0007669"/>
    <property type="project" value="UniProtKB-SubCell"/>
</dbReference>
<dbReference type="KEGG" id="htr:EPV75_10665"/>
<dbReference type="AlphaFoldDB" id="A0A410H5A6"/>
<sequence>MKFLYGITWLLIFQLVGESLAIVLNLPVPGPVIGMMLLFAALLWRGRSSEALDEVSDGLLSHLSLLFVPAGVGIMVYFHRIASEWLPIGLTLLLSTVITMVTTALTMWWVMQWSQKRLAKKAAGDGGK</sequence>
<evidence type="ECO:0000256" key="5">
    <source>
        <dbReference type="ARBA" id="ARBA00023136"/>
    </source>
</evidence>
<dbReference type="InterPro" id="IPR005538">
    <property type="entry name" value="LrgA/CidA"/>
</dbReference>
<gene>
    <name evidence="7" type="ORF">EPV75_10665</name>
</gene>
<dbReference type="PANTHER" id="PTHR33931">
    <property type="entry name" value="HOLIN-LIKE PROTEIN CIDA-RELATED"/>
    <property type="match status" value="1"/>
</dbReference>
<reference evidence="7 8" key="1">
    <citation type="journal article" date="2018" name="Environ. Microbiol.">
        <title>Genomes of ubiquitous marine and hypersaline Hydrogenovibrio, Thiomicrorhabdus and Thiomicrospira spp. encode a diversity of mechanisms to sustain chemolithoautotrophy in heterogeneous environments.</title>
        <authorList>
            <person name="Scott K.M."/>
            <person name="Williams J."/>
            <person name="Porter C.M.B."/>
            <person name="Russel S."/>
            <person name="Harmer T.L."/>
            <person name="Paul J.H."/>
            <person name="Antonen K.M."/>
            <person name="Bridges M.K."/>
            <person name="Camper G.J."/>
            <person name="Campla C.K."/>
            <person name="Casella L.G."/>
            <person name="Chase E."/>
            <person name="Conrad J.W."/>
            <person name="Cruz M.C."/>
            <person name="Dunlap D.S."/>
            <person name="Duran L."/>
            <person name="Fahsbender E.M."/>
            <person name="Goldsmith D.B."/>
            <person name="Keeley R.F."/>
            <person name="Kondoff M.R."/>
            <person name="Kussy B.I."/>
            <person name="Lane M.K."/>
            <person name="Lawler S."/>
            <person name="Leigh B.A."/>
            <person name="Lewis C."/>
            <person name="Lostal L.M."/>
            <person name="Marking D."/>
            <person name="Mancera P.A."/>
            <person name="McClenthan E.C."/>
            <person name="McIntyre E.A."/>
            <person name="Mine J.A."/>
            <person name="Modi S."/>
            <person name="Moore B.D."/>
            <person name="Morgan W.A."/>
            <person name="Nelson K.M."/>
            <person name="Nguyen K.N."/>
            <person name="Ogburn N."/>
            <person name="Parrino D.G."/>
            <person name="Pedapudi A.D."/>
            <person name="Pelham R.P."/>
            <person name="Preece A.M."/>
            <person name="Rampersad E.A."/>
            <person name="Richardson J.C."/>
            <person name="Rodgers C.M."/>
            <person name="Schaffer B.L."/>
            <person name="Sheridan N.E."/>
            <person name="Solone M.R."/>
            <person name="Staley Z.R."/>
            <person name="Tabuchi M."/>
            <person name="Waide R.J."/>
            <person name="Wanjugi P.W."/>
            <person name="Young S."/>
            <person name="Clum A."/>
            <person name="Daum C."/>
            <person name="Huntemann M."/>
            <person name="Ivanova N."/>
            <person name="Kyrpides N."/>
            <person name="Mikhailova N."/>
            <person name="Palaniappan K."/>
            <person name="Pillay M."/>
            <person name="Reddy T.B.K."/>
            <person name="Shapiro N."/>
            <person name="Stamatis D."/>
            <person name="Varghese N."/>
            <person name="Woyke T."/>
            <person name="Boden R."/>
            <person name="Freyermuth S.K."/>
            <person name="Kerfeld C.A."/>
        </authorList>
    </citation>
    <scope>NUCLEOTIDE SEQUENCE [LARGE SCALE GENOMIC DNA]</scope>
    <source>
        <strain evidence="7 8">JR-2</strain>
    </source>
</reference>
<feature type="transmembrane region" description="Helical" evidence="6">
    <location>
        <begin position="31"/>
        <end position="47"/>
    </location>
</feature>
<feature type="transmembrane region" description="Helical" evidence="6">
    <location>
        <begin position="59"/>
        <end position="79"/>
    </location>
</feature>
<keyword evidence="3 6" id="KW-0812">Transmembrane</keyword>
<dbReference type="Proteomes" id="UP000285478">
    <property type="component" value="Chromosome"/>
</dbReference>
<evidence type="ECO:0000313" key="8">
    <source>
        <dbReference type="Proteomes" id="UP000285478"/>
    </source>
</evidence>